<name>A0A940MWW7_9PROT</name>
<dbReference type="RefSeq" id="WP_209373291.1">
    <property type="nucleotide sequence ID" value="NZ_JAGIZA010000005.1"/>
</dbReference>
<dbReference type="EMBL" id="JAGIZA010000005">
    <property type="protein sequence ID" value="MBP0493178.1"/>
    <property type="molecule type" value="Genomic_DNA"/>
</dbReference>
<feature type="signal peptide" evidence="1">
    <location>
        <begin position="1"/>
        <end position="23"/>
    </location>
</feature>
<evidence type="ECO:0008006" key="4">
    <source>
        <dbReference type="Google" id="ProtNLM"/>
    </source>
</evidence>
<feature type="chain" id="PRO_5037221731" description="Argininosuccinate lyase" evidence="1">
    <location>
        <begin position="24"/>
        <end position="122"/>
    </location>
</feature>
<keyword evidence="3" id="KW-1185">Reference proteome</keyword>
<keyword evidence="1" id="KW-0732">Signal</keyword>
<evidence type="ECO:0000313" key="2">
    <source>
        <dbReference type="EMBL" id="MBP0493178.1"/>
    </source>
</evidence>
<reference evidence="2" key="1">
    <citation type="submission" date="2021-03" db="EMBL/GenBank/DDBJ databases">
        <authorList>
            <person name="So Y."/>
        </authorList>
    </citation>
    <scope>NUCLEOTIDE SEQUENCE</scope>
    <source>
        <strain evidence="2">SG15</strain>
    </source>
</reference>
<evidence type="ECO:0000256" key="1">
    <source>
        <dbReference type="SAM" id="SignalP"/>
    </source>
</evidence>
<evidence type="ECO:0000313" key="3">
    <source>
        <dbReference type="Proteomes" id="UP000677537"/>
    </source>
</evidence>
<protein>
    <recommendedName>
        <fullName evidence="4">Argininosuccinate lyase</fullName>
    </recommendedName>
</protein>
<gene>
    <name evidence="2" type="ORF">J5Y10_10370</name>
</gene>
<sequence>MNCRILPTLGLALALGVPAAVQAQTQLDFSLVNRTGAQIDEVHLSPVSSNSWGSDVMGQDALADGGSVDIQFNRGANTCNWDLKVVYNDGDQAEWRGLDLCRISRVTLFWDRQANSTRAVTE</sequence>
<accession>A0A940MWW7</accession>
<proteinExistence type="predicted"/>
<dbReference type="Proteomes" id="UP000677537">
    <property type="component" value="Unassembled WGS sequence"/>
</dbReference>
<organism evidence="2 3">
    <name type="scientific">Roseomonas indoligenes</name>
    <dbReference type="NCBI Taxonomy" id="2820811"/>
    <lineage>
        <taxon>Bacteria</taxon>
        <taxon>Pseudomonadati</taxon>
        <taxon>Pseudomonadota</taxon>
        <taxon>Alphaproteobacteria</taxon>
        <taxon>Acetobacterales</taxon>
        <taxon>Roseomonadaceae</taxon>
        <taxon>Roseomonas</taxon>
    </lineage>
</organism>
<comment type="caution">
    <text evidence="2">The sequence shown here is derived from an EMBL/GenBank/DDBJ whole genome shotgun (WGS) entry which is preliminary data.</text>
</comment>
<dbReference type="AlphaFoldDB" id="A0A940MWW7"/>